<comment type="similarity">
    <text evidence="1 7 8">Belongs to the universal ribosomal protein uS8 family.</text>
</comment>
<evidence type="ECO:0000256" key="1">
    <source>
        <dbReference type="ARBA" id="ARBA00006471"/>
    </source>
</evidence>
<dbReference type="Gene3D" id="3.30.1490.10">
    <property type="match status" value="1"/>
</dbReference>
<comment type="subunit">
    <text evidence="7">Part of the 30S ribosomal subunit. Contacts proteins S5 and S12.</text>
</comment>
<evidence type="ECO:0000256" key="8">
    <source>
        <dbReference type="RuleBase" id="RU003660"/>
    </source>
</evidence>
<dbReference type="AlphaFoldDB" id="A0A2M7IE05"/>
<dbReference type="SUPFAM" id="SSF56047">
    <property type="entry name" value="Ribosomal protein S8"/>
    <property type="match status" value="1"/>
</dbReference>
<gene>
    <name evidence="7" type="primary">rpsH</name>
    <name evidence="9" type="ORF">CO003_01115</name>
</gene>
<dbReference type="InterPro" id="IPR047863">
    <property type="entry name" value="Ribosomal_uS8_CS"/>
</dbReference>
<evidence type="ECO:0000256" key="3">
    <source>
        <dbReference type="ARBA" id="ARBA00022884"/>
    </source>
</evidence>
<sequence>MTDPISDMLTRIRNGQAVSLETVVVPFSKIKFEIAKVLEKEGFISRVEAKGKRAKKVMEITLKYEKNEPAIGMIKRISKLGQRIYIKKNEVKSIREGYGISIISTSQGLMTDKEARKNGLGGEVICQLW</sequence>
<evidence type="ECO:0000256" key="7">
    <source>
        <dbReference type="HAMAP-Rule" id="MF_01302"/>
    </source>
</evidence>
<dbReference type="EMBL" id="PFGW01000023">
    <property type="protein sequence ID" value="PIW74731.1"/>
    <property type="molecule type" value="Genomic_DNA"/>
</dbReference>
<dbReference type="GO" id="GO:0005840">
    <property type="term" value="C:ribosome"/>
    <property type="evidence" value="ECO:0007669"/>
    <property type="project" value="UniProtKB-KW"/>
</dbReference>
<dbReference type="GO" id="GO:0019843">
    <property type="term" value="F:rRNA binding"/>
    <property type="evidence" value="ECO:0007669"/>
    <property type="project" value="UniProtKB-UniRule"/>
</dbReference>
<dbReference type="PANTHER" id="PTHR11758">
    <property type="entry name" value="40S RIBOSOMAL PROTEIN S15A"/>
    <property type="match status" value="1"/>
</dbReference>
<dbReference type="Proteomes" id="UP000231673">
    <property type="component" value="Unassembled WGS sequence"/>
</dbReference>
<name>A0A2M7IE05_9BACT</name>
<dbReference type="NCBIfam" id="NF001109">
    <property type="entry name" value="PRK00136.1"/>
    <property type="match status" value="1"/>
</dbReference>
<dbReference type="GO" id="GO:0005737">
    <property type="term" value="C:cytoplasm"/>
    <property type="evidence" value="ECO:0007669"/>
    <property type="project" value="UniProtKB-ARBA"/>
</dbReference>
<evidence type="ECO:0000256" key="2">
    <source>
        <dbReference type="ARBA" id="ARBA00022730"/>
    </source>
</evidence>
<dbReference type="GO" id="GO:0003735">
    <property type="term" value="F:structural constituent of ribosome"/>
    <property type="evidence" value="ECO:0007669"/>
    <property type="project" value="InterPro"/>
</dbReference>
<keyword evidence="3 7" id="KW-0694">RNA-binding</keyword>
<dbReference type="PROSITE" id="PS00053">
    <property type="entry name" value="RIBOSOMAL_S8"/>
    <property type="match status" value="1"/>
</dbReference>
<dbReference type="InterPro" id="IPR000630">
    <property type="entry name" value="Ribosomal_uS8"/>
</dbReference>
<dbReference type="InterPro" id="IPR035987">
    <property type="entry name" value="Ribosomal_uS8_sf"/>
</dbReference>
<protein>
    <recommendedName>
        <fullName evidence="6 7">Small ribosomal subunit protein uS8</fullName>
    </recommendedName>
</protein>
<evidence type="ECO:0000313" key="10">
    <source>
        <dbReference type="Proteomes" id="UP000231673"/>
    </source>
</evidence>
<dbReference type="FunFam" id="3.30.1490.10:FF:000001">
    <property type="entry name" value="30S ribosomal protein S8"/>
    <property type="match status" value="1"/>
</dbReference>
<accession>A0A2M7IE05</accession>
<keyword evidence="5 7" id="KW-0687">Ribonucleoprotein</keyword>
<evidence type="ECO:0000256" key="5">
    <source>
        <dbReference type="ARBA" id="ARBA00023274"/>
    </source>
</evidence>
<proteinExistence type="inferred from homology"/>
<dbReference type="Pfam" id="PF00410">
    <property type="entry name" value="Ribosomal_S8"/>
    <property type="match status" value="1"/>
</dbReference>
<dbReference type="FunFam" id="3.30.1370.30:FF:000002">
    <property type="entry name" value="30S ribosomal protein S8"/>
    <property type="match status" value="1"/>
</dbReference>
<keyword evidence="4 7" id="KW-0689">Ribosomal protein</keyword>
<dbReference type="Gene3D" id="3.30.1370.30">
    <property type="match status" value="1"/>
</dbReference>
<dbReference type="HAMAP" id="MF_01302_B">
    <property type="entry name" value="Ribosomal_uS8_B"/>
    <property type="match status" value="1"/>
</dbReference>
<evidence type="ECO:0000256" key="6">
    <source>
        <dbReference type="ARBA" id="ARBA00035258"/>
    </source>
</evidence>
<comment type="function">
    <text evidence="7">One of the primary rRNA binding proteins, it binds directly to 16S rRNA central domain where it helps coordinate assembly of the platform of the 30S subunit.</text>
</comment>
<keyword evidence="2 7" id="KW-0699">rRNA-binding</keyword>
<dbReference type="GO" id="GO:1990904">
    <property type="term" value="C:ribonucleoprotein complex"/>
    <property type="evidence" value="ECO:0007669"/>
    <property type="project" value="UniProtKB-KW"/>
</dbReference>
<comment type="caution">
    <text evidence="9">The sequence shown here is derived from an EMBL/GenBank/DDBJ whole genome shotgun (WGS) entry which is preliminary data.</text>
</comment>
<evidence type="ECO:0000313" key="9">
    <source>
        <dbReference type="EMBL" id="PIW74731.1"/>
    </source>
</evidence>
<evidence type="ECO:0000256" key="4">
    <source>
        <dbReference type="ARBA" id="ARBA00022980"/>
    </source>
</evidence>
<dbReference type="GO" id="GO:0006412">
    <property type="term" value="P:translation"/>
    <property type="evidence" value="ECO:0007669"/>
    <property type="project" value="UniProtKB-UniRule"/>
</dbReference>
<reference evidence="10" key="1">
    <citation type="submission" date="2017-09" db="EMBL/GenBank/DDBJ databases">
        <title>Depth-based differentiation of microbial function through sediment-hosted aquifers and enrichment of novel symbionts in the deep terrestrial subsurface.</title>
        <authorList>
            <person name="Probst A.J."/>
            <person name="Ladd B."/>
            <person name="Jarett J.K."/>
            <person name="Geller-Mcgrath D.E."/>
            <person name="Sieber C.M.K."/>
            <person name="Emerson J.B."/>
            <person name="Anantharaman K."/>
            <person name="Thomas B.C."/>
            <person name="Malmstrom R."/>
            <person name="Stieglmeier M."/>
            <person name="Klingl A."/>
            <person name="Woyke T."/>
            <person name="Ryan C.M."/>
            <person name="Banfield J.F."/>
        </authorList>
    </citation>
    <scope>NUCLEOTIDE SEQUENCE [LARGE SCALE GENOMIC DNA]</scope>
</reference>
<organism evidence="9 10">
    <name type="scientific">Candidatus Portnoybacteria bacterium CG_4_8_14_3_um_filter_44_15</name>
    <dbReference type="NCBI Taxonomy" id="1974803"/>
    <lineage>
        <taxon>Bacteria</taxon>
        <taxon>Candidatus Portnoyibacteriota</taxon>
    </lineage>
</organism>